<dbReference type="AlphaFoldDB" id="A0A667XP31"/>
<keyword evidence="5 12" id="KW-0862">Zinc</keyword>
<dbReference type="PROSITE" id="PS51843">
    <property type="entry name" value="NR_LBD"/>
    <property type="match status" value="1"/>
</dbReference>
<dbReference type="SMART" id="SM00430">
    <property type="entry name" value="HOLI"/>
    <property type="match status" value="1"/>
</dbReference>
<dbReference type="GO" id="GO:0008270">
    <property type="term" value="F:zinc ion binding"/>
    <property type="evidence" value="ECO:0007669"/>
    <property type="project" value="UniProtKB-KW"/>
</dbReference>
<feature type="domain" description="NR LBD" evidence="15">
    <location>
        <begin position="283"/>
        <end position="509"/>
    </location>
</feature>
<evidence type="ECO:0000313" key="16">
    <source>
        <dbReference type="Ensembl" id="ENSMMDP00005019510.1"/>
    </source>
</evidence>
<dbReference type="CDD" id="cd07167">
    <property type="entry name" value="NR_DBD_Lrh-1_like"/>
    <property type="match status" value="1"/>
</dbReference>
<evidence type="ECO:0000256" key="12">
    <source>
        <dbReference type="RuleBase" id="RU004334"/>
    </source>
</evidence>
<dbReference type="PRINTS" id="PR00398">
    <property type="entry name" value="STRDHORMONER"/>
</dbReference>
<evidence type="ECO:0000256" key="11">
    <source>
        <dbReference type="PIRSR" id="PIRSR002530-1"/>
    </source>
</evidence>
<dbReference type="Gene3D" id="1.10.565.10">
    <property type="entry name" value="Retinoid X Receptor"/>
    <property type="match status" value="1"/>
</dbReference>
<evidence type="ECO:0000256" key="3">
    <source>
        <dbReference type="ARBA" id="ARBA00022723"/>
    </source>
</evidence>
<evidence type="ECO:0000256" key="8">
    <source>
        <dbReference type="ARBA" id="ARBA00023163"/>
    </source>
</evidence>
<dbReference type="InterPro" id="IPR013088">
    <property type="entry name" value="Znf_NHR/GATA"/>
</dbReference>
<keyword evidence="6 12" id="KW-0805">Transcription regulation</keyword>
<dbReference type="GO" id="GO:0004879">
    <property type="term" value="F:nuclear receptor activity"/>
    <property type="evidence" value="ECO:0007669"/>
    <property type="project" value="InterPro"/>
</dbReference>
<keyword evidence="17" id="KW-1185">Reference proteome</keyword>
<dbReference type="SMART" id="SM00399">
    <property type="entry name" value="ZnF_C4"/>
    <property type="match status" value="1"/>
</dbReference>
<dbReference type="PRINTS" id="PR00047">
    <property type="entry name" value="STROIDFINGER"/>
</dbReference>
<evidence type="ECO:0000256" key="13">
    <source>
        <dbReference type="SAM" id="MobiDB-lite"/>
    </source>
</evidence>
<dbReference type="GeneTree" id="ENSGT00940000153391"/>
<keyword evidence="9 12" id="KW-0675">Receptor</keyword>
<dbReference type="InterPro" id="IPR001628">
    <property type="entry name" value="Znf_hrmn_rcpt"/>
</dbReference>
<evidence type="ECO:0000256" key="1">
    <source>
        <dbReference type="ARBA" id="ARBA00004123"/>
    </source>
</evidence>
<feature type="region of interest" description="Disordered" evidence="13">
    <location>
        <begin position="1"/>
        <end position="20"/>
    </location>
</feature>
<sequence>MDPYPTRHRGLQHPPQGQNIDPGRTFSHTLLAFMLFPGVFSGMEYRCEVDLEELCPVCGDKVSGYHYGLLTCESCKGFFKRTVQNNKKYICAENQDCKIDKTHRKRCPSCRFQKCLIVGMRLEAVRADRMRGGRNKFGPMYKRDRALKQQKRALMRANGFKTEAAASLVSSNQTDSAFTGSFPGLYPVPIIQTTLVPTTHYNHNCYGLPSLGTSTPSNPSISTQRQYTSSNPAIKSEHTDIHMSSQASVLGDHAYSEELQEETFSPQVPRMPQLVMEFLRCDPDELQMQRNIAAHLQREQSSWEKQGKPTAFSFMCRMADQMLFSIVEWARRCIFFKELKVSDQMKLLHNCWSELLVLDILFRQVQHGKRSSVLLVTGQEVELSAVASYADPTLAHLVQRGQELLEKLHGLQVDRQEVVCIKFLILFNPDVKPLESQPFVESVQEQVQGALLEYTLCTYPQYLDRFGHLLLCLSELRSLSTLAEDYLCCKHLSGEVPCNNLLIEMLHAKLACM</sequence>
<dbReference type="PROSITE" id="PS00031">
    <property type="entry name" value="NUCLEAR_REC_DBD_1"/>
    <property type="match status" value="1"/>
</dbReference>
<dbReference type="PANTHER" id="PTHR24086">
    <property type="entry name" value="NUCLEAR RECEPTOR SUBFAMILY 5 GROUP A"/>
    <property type="match status" value="1"/>
</dbReference>
<dbReference type="PANTHER" id="PTHR24086:SF48">
    <property type="entry name" value="FF1D-RELATED"/>
    <property type="match status" value="1"/>
</dbReference>
<evidence type="ECO:0000256" key="9">
    <source>
        <dbReference type="ARBA" id="ARBA00023170"/>
    </source>
</evidence>
<feature type="domain" description="Nuclear receptor" evidence="14">
    <location>
        <begin position="52"/>
        <end position="127"/>
    </location>
</feature>
<dbReference type="FunFam" id="1.10.565.10:FF:000011">
    <property type="entry name" value="Nuclear receptor subfamily 5, group A, member 2"/>
    <property type="match status" value="1"/>
</dbReference>
<evidence type="ECO:0000259" key="15">
    <source>
        <dbReference type="PROSITE" id="PS51843"/>
    </source>
</evidence>
<accession>A0A667XP31</accession>
<comment type="similarity">
    <text evidence="2">Belongs to the nuclear hormone receptor family. NR5 subfamily.</text>
</comment>
<dbReference type="InterPro" id="IPR035500">
    <property type="entry name" value="NHR-like_dom_sf"/>
</dbReference>
<dbReference type="Proteomes" id="UP000472263">
    <property type="component" value="Chromosome 12"/>
</dbReference>
<evidence type="ECO:0000256" key="6">
    <source>
        <dbReference type="ARBA" id="ARBA00023015"/>
    </source>
</evidence>
<feature type="binding site" evidence="11">
    <location>
        <position position="490"/>
    </location>
    <ligand>
        <name>a phospholipid derivative</name>
        <dbReference type="ChEBI" id="CHEBI:16247"/>
    </ligand>
</feature>
<keyword evidence="10 12" id="KW-0539">Nucleus</keyword>
<reference evidence="16" key="1">
    <citation type="submission" date="2019-06" db="EMBL/GenBank/DDBJ databases">
        <authorList>
            <consortium name="Wellcome Sanger Institute Data Sharing"/>
        </authorList>
    </citation>
    <scope>NUCLEOTIDE SEQUENCE [LARGE SCALE GENOMIC DNA]</scope>
</reference>
<dbReference type="InParanoid" id="A0A667XP31"/>
<keyword evidence="7 12" id="KW-0238">DNA-binding</keyword>
<keyword evidence="3 12" id="KW-0479">Metal-binding</keyword>
<dbReference type="PIRSF" id="PIRSF002530">
    <property type="entry name" value="Nuc_orph_FTZ-F1"/>
    <property type="match status" value="1"/>
</dbReference>
<name>A0A667XP31_9TELE</name>
<dbReference type="FunFam" id="3.30.50.10:FF:000006">
    <property type="entry name" value="Nuclear receptor subfamily 5 group A member"/>
    <property type="match status" value="1"/>
</dbReference>
<reference evidence="16" key="2">
    <citation type="submission" date="2025-08" db="UniProtKB">
        <authorList>
            <consortium name="Ensembl"/>
        </authorList>
    </citation>
    <scope>IDENTIFICATION</scope>
</reference>
<dbReference type="CDD" id="cd06944">
    <property type="entry name" value="NR_LBD_Ftz-F1_like"/>
    <property type="match status" value="1"/>
</dbReference>
<dbReference type="GO" id="GO:0009755">
    <property type="term" value="P:hormone-mediated signaling pathway"/>
    <property type="evidence" value="ECO:0007669"/>
    <property type="project" value="TreeGrafter"/>
</dbReference>
<dbReference type="InterPro" id="IPR001723">
    <property type="entry name" value="Nuclear_hrmn_rcpt"/>
</dbReference>
<evidence type="ECO:0000256" key="2">
    <source>
        <dbReference type="ARBA" id="ARBA00007536"/>
    </source>
</evidence>
<dbReference type="Pfam" id="PF00104">
    <property type="entry name" value="Hormone_recep"/>
    <property type="match status" value="1"/>
</dbReference>
<dbReference type="GO" id="GO:0090575">
    <property type="term" value="C:RNA polymerase II transcription regulator complex"/>
    <property type="evidence" value="ECO:0007669"/>
    <property type="project" value="TreeGrafter"/>
</dbReference>
<comment type="subcellular location">
    <subcellularLocation>
        <location evidence="1 12">Nucleus</location>
    </subcellularLocation>
</comment>
<reference evidence="16" key="3">
    <citation type="submission" date="2025-09" db="UniProtKB">
        <authorList>
            <consortium name="Ensembl"/>
        </authorList>
    </citation>
    <scope>IDENTIFICATION</scope>
</reference>
<feature type="compositionally biased region" description="Basic residues" evidence="13">
    <location>
        <begin position="1"/>
        <end position="11"/>
    </location>
</feature>
<dbReference type="SUPFAM" id="SSF57716">
    <property type="entry name" value="Glucocorticoid receptor-like (DNA-binding domain)"/>
    <property type="match status" value="1"/>
</dbReference>
<organism evidence="16 17">
    <name type="scientific">Myripristis murdjan</name>
    <name type="common">pinecone soldierfish</name>
    <dbReference type="NCBI Taxonomy" id="586833"/>
    <lineage>
        <taxon>Eukaryota</taxon>
        <taxon>Metazoa</taxon>
        <taxon>Chordata</taxon>
        <taxon>Craniata</taxon>
        <taxon>Vertebrata</taxon>
        <taxon>Euteleostomi</taxon>
        <taxon>Actinopterygii</taxon>
        <taxon>Neopterygii</taxon>
        <taxon>Teleostei</taxon>
        <taxon>Neoteleostei</taxon>
        <taxon>Acanthomorphata</taxon>
        <taxon>Holocentriformes</taxon>
        <taxon>Holocentridae</taxon>
        <taxon>Myripristis</taxon>
    </lineage>
</organism>
<dbReference type="SUPFAM" id="SSF48508">
    <property type="entry name" value="Nuclear receptor ligand-binding domain"/>
    <property type="match status" value="1"/>
</dbReference>
<dbReference type="Pfam" id="PF00105">
    <property type="entry name" value="zf-C4"/>
    <property type="match status" value="1"/>
</dbReference>
<proteinExistence type="inferred from homology"/>
<evidence type="ECO:0000256" key="5">
    <source>
        <dbReference type="ARBA" id="ARBA00022833"/>
    </source>
</evidence>
<gene>
    <name evidence="16" type="primary">NR5A1</name>
    <name evidence="16" type="synonym">nr5a1b</name>
</gene>
<evidence type="ECO:0000256" key="7">
    <source>
        <dbReference type="ARBA" id="ARBA00023125"/>
    </source>
</evidence>
<evidence type="ECO:0000256" key="4">
    <source>
        <dbReference type="ARBA" id="ARBA00022771"/>
    </source>
</evidence>
<dbReference type="Ensembl" id="ENSMMDT00005019976.1">
    <property type="protein sequence ID" value="ENSMMDP00005019510.1"/>
    <property type="gene ID" value="ENSMMDG00005009495.1"/>
</dbReference>
<evidence type="ECO:0000259" key="14">
    <source>
        <dbReference type="PROSITE" id="PS51030"/>
    </source>
</evidence>
<dbReference type="PROSITE" id="PS51030">
    <property type="entry name" value="NUCLEAR_REC_DBD_2"/>
    <property type="match status" value="1"/>
</dbReference>
<evidence type="ECO:0000313" key="17">
    <source>
        <dbReference type="Proteomes" id="UP000472263"/>
    </source>
</evidence>
<keyword evidence="8 12" id="KW-0804">Transcription</keyword>
<keyword evidence="4 12" id="KW-0863">Zinc-finger</keyword>
<dbReference type="Gene3D" id="3.30.50.10">
    <property type="entry name" value="Erythroid Transcription Factor GATA-1, subunit A"/>
    <property type="match status" value="1"/>
</dbReference>
<dbReference type="InterPro" id="IPR000536">
    <property type="entry name" value="Nucl_hrmn_rcpt_lig-bd"/>
</dbReference>
<dbReference type="GO" id="GO:0000978">
    <property type="term" value="F:RNA polymerase II cis-regulatory region sequence-specific DNA binding"/>
    <property type="evidence" value="ECO:0007669"/>
    <property type="project" value="TreeGrafter"/>
</dbReference>
<dbReference type="InterPro" id="IPR016355">
    <property type="entry name" value="NR5-like"/>
</dbReference>
<feature type="binding site" evidence="11">
    <location>
        <position position="486"/>
    </location>
    <ligand>
        <name>a phospholipid derivative</name>
        <dbReference type="ChEBI" id="CHEBI:16247"/>
    </ligand>
</feature>
<dbReference type="GO" id="GO:0009888">
    <property type="term" value="P:tissue development"/>
    <property type="evidence" value="ECO:0007669"/>
    <property type="project" value="TreeGrafter"/>
</dbReference>
<evidence type="ECO:0000256" key="10">
    <source>
        <dbReference type="ARBA" id="ARBA00023242"/>
    </source>
</evidence>
<protein>
    <submittedName>
        <fullName evidence="16">Nuclear receptor subfamily 5, group A, member 1b</fullName>
    </submittedName>
</protein>